<keyword evidence="3" id="KW-0597">Phosphoprotein</keyword>
<dbReference type="SUPFAM" id="SSF47384">
    <property type="entry name" value="Homodimeric domain of signal transducing histidine kinase"/>
    <property type="match status" value="1"/>
</dbReference>
<comment type="catalytic activity">
    <reaction evidence="1">
        <text>ATP + protein L-histidine = ADP + protein N-phospho-L-histidine.</text>
        <dbReference type="EC" id="2.7.13.3"/>
    </reaction>
</comment>
<evidence type="ECO:0000256" key="6">
    <source>
        <dbReference type="SAM" id="Coils"/>
    </source>
</evidence>
<dbReference type="PANTHER" id="PTHR42878">
    <property type="entry name" value="TWO-COMPONENT HISTIDINE KINASE"/>
    <property type="match status" value="1"/>
</dbReference>
<feature type="coiled-coil region" evidence="6">
    <location>
        <begin position="27"/>
        <end position="79"/>
    </location>
</feature>
<name>A0ABW3JRU6_9FLAO</name>
<dbReference type="EMBL" id="JBHTJR010000017">
    <property type="protein sequence ID" value="MFD0992027.1"/>
    <property type="molecule type" value="Genomic_DNA"/>
</dbReference>
<dbReference type="PANTHER" id="PTHR42878:SF15">
    <property type="entry name" value="BACTERIOPHYTOCHROME"/>
    <property type="match status" value="1"/>
</dbReference>
<dbReference type="Proteomes" id="UP001597062">
    <property type="component" value="Unassembled WGS sequence"/>
</dbReference>
<dbReference type="InterPro" id="IPR005467">
    <property type="entry name" value="His_kinase_dom"/>
</dbReference>
<evidence type="ECO:0000256" key="3">
    <source>
        <dbReference type="ARBA" id="ARBA00022553"/>
    </source>
</evidence>
<dbReference type="Gene3D" id="1.10.287.130">
    <property type="match status" value="1"/>
</dbReference>
<evidence type="ECO:0000256" key="4">
    <source>
        <dbReference type="ARBA" id="ARBA00022679"/>
    </source>
</evidence>
<keyword evidence="8" id="KW-0547">Nucleotide-binding</keyword>
<accession>A0ABW3JRU6</accession>
<keyword evidence="4" id="KW-0808">Transferase</keyword>
<comment type="caution">
    <text evidence="8">The sequence shown here is derived from an EMBL/GenBank/DDBJ whole genome shotgun (WGS) entry which is preliminary data.</text>
</comment>
<sequence>MNSLLIRQKRKYLDEKIQSDVSLNEFIKAVAKSYENYEEQIEMIRLAMKISSDELFEANEKLRDESDRQRKVIDNLQSAIKTLKKSGIKLTKRDSGAEVDLENLTELINVQAKEIVTSNNENEELLKNLEKQNEELNQYAHIVSHDLKSPLRSIDTIANWMLEDWKEEMSNECYEHINMILNNVQKMDSLINGIYKYSTINKKESLVYDVDTQLLVDELVKIIYVPNNITITIPNELPTIKGDKYRLQQLFQNLITNAIHFSDKPKGIIEVGFEDLDTNWQFYIKDNGIGIPQKYHKKIFGVFQKLDATTNSTGIGLSIVHKIIEYYGGEITLQSKDKEGTTFYFKLPK</sequence>
<dbReference type="PRINTS" id="PR00344">
    <property type="entry name" value="BCTRLSENSOR"/>
</dbReference>
<evidence type="ECO:0000259" key="7">
    <source>
        <dbReference type="PROSITE" id="PS50109"/>
    </source>
</evidence>
<evidence type="ECO:0000313" key="8">
    <source>
        <dbReference type="EMBL" id="MFD0992027.1"/>
    </source>
</evidence>
<dbReference type="EC" id="2.7.13.3" evidence="2"/>
<dbReference type="SMART" id="SM00387">
    <property type="entry name" value="HATPase_c"/>
    <property type="match status" value="1"/>
</dbReference>
<keyword evidence="6" id="KW-0175">Coiled coil</keyword>
<dbReference type="InterPro" id="IPR004358">
    <property type="entry name" value="Sig_transdc_His_kin-like_C"/>
</dbReference>
<evidence type="ECO:0000256" key="2">
    <source>
        <dbReference type="ARBA" id="ARBA00012438"/>
    </source>
</evidence>
<protein>
    <recommendedName>
        <fullName evidence="2">histidine kinase</fullName>
        <ecNumber evidence="2">2.7.13.3</ecNumber>
    </recommendedName>
</protein>
<dbReference type="GO" id="GO:0005524">
    <property type="term" value="F:ATP binding"/>
    <property type="evidence" value="ECO:0007669"/>
    <property type="project" value="UniProtKB-KW"/>
</dbReference>
<organism evidence="8 9">
    <name type="scientific">Tenacibaculum geojense</name>
    <dbReference type="NCBI Taxonomy" id="915352"/>
    <lineage>
        <taxon>Bacteria</taxon>
        <taxon>Pseudomonadati</taxon>
        <taxon>Bacteroidota</taxon>
        <taxon>Flavobacteriia</taxon>
        <taxon>Flavobacteriales</taxon>
        <taxon>Flavobacteriaceae</taxon>
        <taxon>Tenacibaculum</taxon>
    </lineage>
</organism>
<feature type="domain" description="Histidine kinase" evidence="7">
    <location>
        <begin position="142"/>
        <end position="349"/>
    </location>
</feature>
<dbReference type="Gene3D" id="3.30.565.10">
    <property type="entry name" value="Histidine kinase-like ATPase, C-terminal domain"/>
    <property type="match status" value="1"/>
</dbReference>
<dbReference type="InterPro" id="IPR036890">
    <property type="entry name" value="HATPase_C_sf"/>
</dbReference>
<evidence type="ECO:0000256" key="1">
    <source>
        <dbReference type="ARBA" id="ARBA00000085"/>
    </source>
</evidence>
<dbReference type="PROSITE" id="PS50109">
    <property type="entry name" value="HIS_KIN"/>
    <property type="match status" value="1"/>
</dbReference>
<gene>
    <name evidence="8" type="ORF">ACFQ1U_02305</name>
</gene>
<keyword evidence="8" id="KW-0067">ATP-binding</keyword>
<dbReference type="InterPro" id="IPR003594">
    <property type="entry name" value="HATPase_dom"/>
</dbReference>
<dbReference type="InterPro" id="IPR050351">
    <property type="entry name" value="BphY/WalK/GraS-like"/>
</dbReference>
<keyword evidence="9" id="KW-1185">Reference proteome</keyword>
<evidence type="ECO:0000313" key="9">
    <source>
        <dbReference type="Proteomes" id="UP001597062"/>
    </source>
</evidence>
<dbReference type="SUPFAM" id="SSF55874">
    <property type="entry name" value="ATPase domain of HSP90 chaperone/DNA topoisomerase II/histidine kinase"/>
    <property type="match status" value="1"/>
</dbReference>
<dbReference type="InterPro" id="IPR036097">
    <property type="entry name" value="HisK_dim/P_sf"/>
</dbReference>
<dbReference type="Pfam" id="PF02518">
    <property type="entry name" value="HATPase_c"/>
    <property type="match status" value="1"/>
</dbReference>
<feature type="coiled-coil region" evidence="6">
    <location>
        <begin position="112"/>
        <end position="146"/>
    </location>
</feature>
<dbReference type="RefSeq" id="WP_386104903.1">
    <property type="nucleotide sequence ID" value="NZ_JBHTJR010000017.1"/>
</dbReference>
<proteinExistence type="predicted"/>
<dbReference type="CDD" id="cd00082">
    <property type="entry name" value="HisKA"/>
    <property type="match status" value="1"/>
</dbReference>
<evidence type="ECO:0000256" key="5">
    <source>
        <dbReference type="ARBA" id="ARBA00022777"/>
    </source>
</evidence>
<reference evidence="9" key="1">
    <citation type="journal article" date="2019" name="Int. J. Syst. Evol. Microbiol.">
        <title>The Global Catalogue of Microorganisms (GCM) 10K type strain sequencing project: providing services to taxonomists for standard genome sequencing and annotation.</title>
        <authorList>
            <consortium name="The Broad Institute Genomics Platform"/>
            <consortium name="The Broad Institute Genome Sequencing Center for Infectious Disease"/>
            <person name="Wu L."/>
            <person name="Ma J."/>
        </authorList>
    </citation>
    <scope>NUCLEOTIDE SEQUENCE [LARGE SCALE GENOMIC DNA]</scope>
    <source>
        <strain evidence="9">CCUG 60527</strain>
    </source>
</reference>
<dbReference type="SMART" id="SM00388">
    <property type="entry name" value="HisKA"/>
    <property type="match status" value="1"/>
</dbReference>
<dbReference type="InterPro" id="IPR003661">
    <property type="entry name" value="HisK_dim/P_dom"/>
</dbReference>
<keyword evidence="5" id="KW-0418">Kinase</keyword>